<feature type="transmembrane region" description="Helical" evidence="6">
    <location>
        <begin position="61"/>
        <end position="85"/>
    </location>
</feature>
<feature type="transmembrane region" description="Helical" evidence="6">
    <location>
        <begin position="36"/>
        <end position="55"/>
    </location>
</feature>
<comment type="similarity">
    <text evidence="2">Belongs to the FUN14 family.</text>
</comment>
<feature type="transmembrane region" description="Helical" evidence="6">
    <location>
        <begin position="133"/>
        <end position="150"/>
    </location>
</feature>
<dbReference type="GO" id="GO:0000422">
    <property type="term" value="P:autophagy of mitochondrion"/>
    <property type="evidence" value="ECO:0007669"/>
    <property type="project" value="TreeGrafter"/>
</dbReference>
<dbReference type="PANTHER" id="PTHR21346">
    <property type="entry name" value="FUN14 DOMAIN CONTAINING"/>
    <property type="match status" value="1"/>
</dbReference>
<dbReference type="GO" id="GO:0005741">
    <property type="term" value="C:mitochondrial outer membrane"/>
    <property type="evidence" value="ECO:0007669"/>
    <property type="project" value="UniProtKB-SubCell"/>
</dbReference>
<evidence type="ECO:0000256" key="5">
    <source>
        <dbReference type="ARBA" id="ARBA00023136"/>
    </source>
</evidence>
<gene>
    <name evidence="8" type="primary">LOC117564569</name>
</gene>
<evidence type="ECO:0000313" key="8">
    <source>
        <dbReference type="RefSeq" id="XP_034099295.1"/>
    </source>
</evidence>
<dbReference type="RefSeq" id="XP_034099295.1">
    <property type="nucleotide sequence ID" value="XM_034243404.2"/>
</dbReference>
<evidence type="ECO:0000256" key="6">
    <source>
        <dbReference type="SAM" id="Phobius"/>
    </source>
</evidence>
<sequence length="151" mass="16720">MEHSIQIAKVRTSNSDSEMADNQVIKLNSCLGKQSPYVQIVVGAGSGFVAGYVFFKVFKVASIITGTTILAVELCIQTGIITINWRSSVYLRSLQEEEQSQLPERPRIPDRTPQPEQRFLTPFSNIRKAIMNSARLSFAFLGGFFIGMGVS</sequence>
<dbReference type="PANTHER" id="PTHR21346:SF0">
    <property type="entry name" value="RE45833P"/>
    <property type="match status" value="1"/>
</dbReference>
<keyword evidence="3 6" id="KW-0812">Transmembrane</keyword>
<dbReference type="AlphaFoldDB" id="A0A6P8WMZ3"/>
<dbReference type="GeneID" id="117564569"/>
<proteinExistence type="inferred from homology"/>
<dbReference type="InterPro" id="IPR007014">
    <property type="entry name" value="FUN14"/>
</dbReference>
<name>A0A6P8WMZ3_DROAB</name>
<organism evidence="7 8">
    <name type="scientific">Drosophila albomicans</name>
    <name type="common">Fruit fly</name>
    <dbReference type="NCBI Taxonomy" id="7291"/>
    <lineage>
        <taxon>Eukaryota</taxon>
        <taxon>Metazoa</taxon>
        <taxon>Ecdysozoa</taxon>
        <taxon>Arthropoda</taxon>
        <taxon>Hexapoda</taxon>
        <taxon>Insecta</taxon>
        <taxon>Pterygota</taxon>
        <taxon>Neoptera</taxon>
        <taxon>Endopterygota</taxon>
        <taxon>Diptera</taxon>
        <taxon>Brachycera</taxon>
        <taxon>Muscomorpha</taxon>
        <taxon>Ephydroidea</taxon>
        <taxon>Drosophilidae</taxon>
        <taxon>Drosophila</taxon>
    </lineage>
</organism>
<evidence type="ECO:0000256" key="4">
    <source>
        <dbReference type="ARBA" id="ARBA00022989"/>
    </source>
</evidence>
<evidence type="ECO:0000256" key="2">
    <source>
        <dbReference type="ARBA" id="ARBA00009160"/>
    </source>
</evidence>
<dbReference type="OrthoDB" id="163794at2759"/>
<comment type="subcellular location">
    <subcellularLocation>
        <location evidence="1">Mitochondrion outer membrane</location>
        <topology evidence="1">Multi-pass membrane protein</topology>
    </subcellularLocation>
</comment>
<reference evidence="8" key="1">
    <citation type="submission" date="2025-08" db="UniProtKB">
        <authorList>
            <consortium name="RefSeq"/>
        </authorList>
    </citation>
    <scope>IDENTIFICATION</scope>
    <source>
        <strain evidence="8">15112-1751.03</strain>
        <tissue evidence="8">Whole Adult</tissue>
    </source>
</reference>
<keyword evidence="4 6" id="KW-1133">Transmembrane helix</keyword>
<dbReference type="Pfam" id="PF04930">
    <property type="entry name" value="FUN14"/>
    <property type="match status" value="1"/>
</dbReference>
<protein>
    <submittedName>
        <fullName evidence="8">FUN14 domain-containing protein 1</fullName>
    </submittedName>
</protein>
<accession>A0A6P8WMZ3</accession>
<keyword evidence="5 6" id="KW-0472">Membrane</keyword>
<evidence type="ECO:0000256" key="1">
    <source>
        <dbReference type="ARBA" id="ARBA00004374"/>
    </source>
</evidence>
<keyword evidence="7" id="KW-1185">Reference proteome</keyword>
<evidence type="ECO:0000256" key="3">
    <source>
        <dbReference type="ARBA" id="ARBA00022692"/>
    </source>
</evidence>
<evidence type="ECO:0000313" key="7">
    <source>
        <dbReference type="Proteomes" id="UP000515160"/>
    </source>
</evidence>
<dbReference type="Proteomes" id="UP000515160">
    <property type="component" value="Chromosome 2L"/>
</dbReference>